<dbReference type="Proteomes" id="UP000195991">
    <property type="component" value="Unassembled WGS sequence"/>
</dbReference>
<name>A0A1C4GN57_BACTU</name>
<proteinExistence type="predicted"/>
<accession>A0A1C4GN57</accession>
<protein>
    <submittedName>
        <fullName evidence="1">Uncharacterized protein</fullName>
    </submittedName>
</protein>
<sequence>MDTLLSEMGHTSEGLDNSTPNMVHRFALLDSFSSEMEHHILIPSGHSRN</sequence>
<organism evidence="1 2">
    <name type="scientific">Bacillus thuringiensis</name>
    <dbReference type="NCBI Taxonomy" id="1428"/>
    <lineage>
        <taxon>Bacteria</taxon>
        <taxon>Bacillati</taxon>
        <taxon>Bacillota</taxon>
        <taxon>Bacilli</taxon>
        <taxon>Bacillales</taxon>
        <taxon>Bacillaceae</taxon>
        <taxon>Bacillus</taxon>
        <taxon>Bacillus cereus group</taxon>
    </lineage>
</organism>
<gene>
    <name evidence="1" type="ORF">BTT61001_06286</name>
</gene>
<dbReference type="AlphaFoldDB" id="A0A1C4GN57"/>
<evidence type="ECO:0000313" key="1">
    <source>
        <dbReference type="EMBL" id="SCC69602.1"/>
    </source>
</evidence>
<dbReference type="EMBL" id="FMBI01000062">
    <property type="protein sequence ID" value="SCC69602.1"/>
    <property type="molecule type" value="Genomic_DNA"/>
</dbReference>
<evidence type="ECO:0000313" key="2">
    <source>
        <dbReference type="Proteomes" id="UP000195991"/>
    </source>
</evidence>
<reference evidence="1 2" key="1">
    <citation type="submission" date="2016-08" db="EMBL/GenBank/DDBJ databases">
        <authorList>
            <person name="Seilhamer J.J."/>
        </authorList>
    </citation>
    <scope>NUCLEOTIDE SEQUENCE [LARGE SCALE GENOMIC DNA]</scope>
    <source>
        <strain evidence="1 2">IEBC_T61001</strain>
    </source>
</reference>
<dbReference type="RefSeq" id="WP_179192136.1">
    <property type="nucleotide sequence ID" value="NZ_FMBI01000062.1"/>
</dbReference>